<dbReference type="PANTHER" id="PTHR42730:SF1">
    <property type="entry name" value="2-OXOGLUTARATE SYNTHASE SUBUNIT KORC"/>
    <property type="match status" value="1"/>
</dbReference>
<dbReference type="InterPro" id="IPR002869">
    <property type="entry name" value="Pyrv_flavodox_OxRed_cen"/>
</dbReference>
<dbReference type="InterPro" id="IPR019752">
    <property type="entry name" value="Pyrv/ketoisovalerate_OxRed_cat"/>
</dbReference>
<accession>C7MNK2</accession>
<dbReference type="InterPro" id="IPR052554">
    <property type="entry name" value="2-oxoglutarate_synth_KorC"/>
</dbReference>
<dbReference type="RefSeq" id="WP_012803180.1">
    <property type="nucleotide sequence ID" value="NC_013170.1"/>
</dbReference>
<dbReference type="PANTHER" id="PTHR42730">
    <property type="entry name" value="2-OXOGLUTARATE SYNTHASE SUBUNIT KORC"/>
    <property type="match status" value="1"/>
</dbReference>
<reference evidence="3 4" key="1">
    <citation type="journal article" date="2009" name="Stand. Genomic Sci.">
        <title>Complete genome sequence of Cryptobacterium curtum type strain (12-3).</title>
        <authorList>
            <person name="Mavrommatis K."/>
            <person name="Pukall R."/>
            <person name="Rohde C."/>
            <person name="Chen F."/>
            <person name="Sims D."/>
            <person name="Brettin T."/>
            <person name="Kuske C."/>
            <person name="Detter J.C."/>
            <person name="Han C."/>
            <person name="Lapidus A."/>
            <person name="Copeland A."/>
            <person name="Glavina Del Rio T."/>
            <person name="Nolan M."/>
            <person name="Lucas S."/>
            <person name="Tice H."/>
            <person name="Cheng J.F."/>
            <person name="Bruce D."/>
            <person name="Goodwin L."/>
            <person name="Pitluck S."/>
            <person name="Ovchinnikova G."/>
            <person name="Pati A."/>
            <person name="Ivanova N."/>
            <person name="Chen A."/>
            <person name="Palaniappan K."/>
            <person name="Chain P."/>
            <person name="D'haeseleer P."/>
            <person name="Goker M."/>
            <person name="Bristow J."/>
            <person name="Eisen J.A."/>
            <person name="Markowitz V."/>
            <person name="Hugenholtz P."/>
            <person name="Rohde M."/>
            <person name="Klenk H.P."/>
            <person name="Kyrpides N.C."/>
        </authorList>
    </citation>
    <scope>NUCLEOTIDE SEQUENCE [LARGE SCALE GENOMIC DNA]</scope>
    <source>
        <strain evidence="4">ATCC 700683 / DSM 15641 / 12-3</strain>
    </source>
</reference>
<evidence type="ECO:0000259" key="2">
    <source>
        <dbReference type="Pfam" id="PF01558"/>
    </source>
</evidence>
<dbReference type="Gene3D" id="3.40.920.10">
    <property type="entry name" value="Pyruvate-ferredoxin oxidoreductase, PFOR, domain III"/>
    <property type="match status" value="1"/>
</dbReference>
<dbReference type="HOGENOM" id="CLU_087284_0_1_11"/>
<dbReference type="OrthoDB" id="9789125at2"/>
<dbReference type="KEGG" id="ccu:Ccur_07880"/>
<keyword evidence="4" id="KW-1185">Reference proteome</keyword>
<dbReference type="AlphaFoldDB" id="C7MNK2"/>
<dbReference type="EMBL" id="CP001682">
    <property type="protein sequence ID" value="ACU94492.1"/>
    <property type="molecule type" value="Genomic_DNA"/>
</dbReference>
<protein>
    <submittedName>
        <fullName evidence="3">2-oxoacid:ferredoxin oxidoreductase, gamma subunit</fullName>
    </submittedName>
</protein>
<dbReference type="Proteomes" id="UP000000954">
    <property type="component" value="Chromosome"/>
</dbReference>
<gene>
    <name evidence="3" type="ordered locus">Ccur_07880</name>
</gene>
<dbReference type="GO" id="GO:0016903">
    <property type="term" value="F:oxidoreductase activity, acting on the aldehyde or oxo group of donors"/>
    <property type="evidence" value="ECO:0007669"/>
    <property type="project" value="InterPro"/>
</dbReference>
<dbReference type="eggNOG" id="COG1014">
    <property type="taxonomic scope" value="Bacteria"/>
</dbReference>
<organism evidence="3 4">
    <name type="scientific">Cryptobacterium curtum (strain ATCC 700683 / DSM 15641 / CCUG 43107 / 12-3)</name>
    <dbReference type="NCBI Taxonomy" id="469378"/>
    <lineage>
        <taxon>Bacteria</taxon>
        <taxon>Bacillati</taxon>
        <taxon>Actinomycetota</taxon>
        <taxon>Coriobacteriia</taxon>
        <taxon>Eggerthellales</taxon>
        <taxon>Eggerthellaceae</taxon>
        <taxon>Cryptobacterium</taxon>
    </lineage>
</organism>
<evidence type="ECO:0000313" key="3">
    <source>
        <dbReference type="EMBL" id="ACU94492.1"/>
    </source>
</evidence>
<keyword evidence="1" id="KW-0560">Oxidoreductase</keyword>
<dbReference type="STRING" id="469378.Ccur_07880"/>
<dbReference type="SUPFAM" id="SSF53323">
    <property type="entry name" value="Pyruvate-ferredoxin oxidoreductase, PFOR, domain III"/>
    <property type="match status" value="1"/>
</dbReference>
<dbReference type="Pfam" id="PF01558">
    <property type="entry name" value="POR"/>
    <property type="match status" value="1"/>
</dbReference>
<name>C7MNK2_CRYCD</name>
<evidence type="ECO:0000256" key="1">
    <source>
        <dbReference type="ARBA" id="ARBA00023002"/>
    </source>
</evidence>
<proteinExistence type="predicted"/>
<sequence>MAQTSFILAGFGGQGLLFAGKIIAQAGLQEGREVSWLPSYGPEMRGGTCNCSVCVSDTPIGSPLVTDPDVVIAMNQPSVAKFMGTIKPGGLLIVDSTLVEEVDGRDDITIYRLPATHLAEENGFPKLANVILTGKAFRETGFCKRESIDEALRAVIPARKKNLLEPNQKALALGIEL</sequence>
<evidence type="ECO:0000313" key="4">
    <source>
        <dbReference type="Proteomes" id="UP000000954"/>
    </source>
</evidence>
<feature type="domain" description="Pyruvate/ketoisovalerate oxidoreductase catalytic" evidence="2">
    <location>
        <begin position="12"/>
        <end position="176"/>
    </location>
</feature>